<feature type="chain" id="PRO_5040840104" evidence="1">
    <location>
        <begin position="25"/>
        <end position="223"/>
    </location>
</feature>
<evidence type="ECO:0000313" key="3">
    <source>
        <dbReference type="Proteomes" id="UP001155128"/>
    </source>
</evidence>
<keyword evidence="3" id="KW-1185">Reference proteome</keyword>
<dbReference type="AlphaFoldDB" id="A0A9X2EI31"/>
<accession>A0A9X2EI31</accession>
<dbReference type="Proteomes" id="UP001155128">
    <property type="component" value="Unassembled WGS sequence"/>
</dbReference>
<organism evidence="2 3">
    <name type="scientific">Sphingomicrobium sediminis</name>
    <dbReference type="NCBI Taxonomy" id="2950949"/>
    <lineage>
        <taxon>Bacteria</taxon>
        <taxon>Pseudomonadati</taxon>
        <taxon>Pseudomonadota</taxon>
        <taxon>Alphaproteobacteria</taxon>
        <taxon>Sphingomonadales</taxon>
        <taxon>Sphingomonadaceae</taxon>
        <taxon>Sphingomicrobium</taxon>
    </lineage>
</organism>
<evidence type="ECO:0000256" key="1">
    <source>
        <dbReference type="SAM" id="SignalP"/>
    </source>
</evidence>
<feature type="signal peptide" evidence="1">
    <location>
        <begin position="1"/>
        <end position="24"/>
    </location>
</feature>
<dbReference type="RefSeq" id="WP_252112952.1">
    <property type="nucleotide sequence ID" value="NZ_JAMSHT010000001.1"/>
</dbReference>
<proteinExistence type="predicted"/>
<comment type="caution">
    <text evidence="2">The sequence shown here is derived from an EMBL/GenBank/DDBJ whole genome shotgun (WGS) entry which is preliminary data.</text>
</comment>
<protein>
    <submittedName>
        <fullName evidence="2">Uncharacterized protein</fullName>
    </submittedName>
</protein>
<dbReference type="EMBL" id="JAMSHT010000001">
    <property type="protein sequence ID" value="MCM8557146.1"/>
    <property type="molecule type" value="Genomic_DNA"/>
</dbReference>
<reference evidence="2" key="1">
    <citation type="submission" date="2022-06" db="EMBL/GenBank/DDBJ databases">
        <title>Sphingomicrobium sedimins sp. nov., a marine bacterium isolated from tidal flat.</title>
        <authorList>
            <person name="Kim C.-H."/>
            <person name="Yoo Y."/>
            <person name="Kim J.-J."/>
        </authorList>
    </citation>
    <scope>NUCLEOTIDE SEQUENCE</scope>
    <source>
        <strain evidence="2">GRR-S6-50</strain>
    </source>
</reference>
<keyword evidence="1" id="KW-0732">Signal</keyword>
<sequence>MKRFALAATAAFGAAAIVPQAASAQLYMVAPDFSTPPADMLTPALGLPLPEANILEQRAAILWNLRAGLNVAALQCHHYKILDSVDNYNNFIATHAGELGPAHDTLQGYFVRNAETEREGKRAFDRFNTRTYNSFSTLYGKRSFCQTAGDIARDALFVPRGQIMMFAQRRLGELRRSLRPTSDNFWTRRTKWPVSYGPIYNHPPSCFKKDGTVKKKCLRSDDD</sequence>
<name>A0A9X2EI31_9SPHN</name>
<evidence type="ECO:0000313" key="2">
    <source>
        <dbReference type="EMBL" id="MCM8557146.1"/>
    </source>
</evidence>
<gene>
    <name evidence="2" type="ORF">NDO55_04855</name>
</gene>